<keyword evidence="3" id="KW-1185">Reference proteome</keyword>
<dbReference type="AlphaFoldDB" id="A0AAV2RLN3"/>
<proteinExistence type="predicted"/>
<dbReference type="InterPro" id="IPR036873">
    <property type="entry name" value="Rhodanese-like_dom_sf"/>
</dbReference>
<sequence length="377" mass="43493">IQKQAEYKKNKKYYDSLMDPKTTSKVITRAESLHKSLERRYNLLNTAVTSERIEEKKFIHNLEEQNEAEKRKYQSEIEAEEEKRKKSRARIGLNEDEGTMTCQKLYCLVKEKCSSFLILDIRPSDHFSETQMKINNVISIPEELLKPGLTAGRIGSELRQQPRQLWLSLRHKVDFLIICDWETEEPPLTKPINALIDAMLRWDPGKQYASRPWILKGGFDMWRLMYPIHTTNPHFQRPAPVKEESVDEFDSLDFEYPDLDKAFNSTPSNNTSGENSVNGYDNNNRFGGYGMQPESFGGQSTLQPGITGPTNQTPVVLRGLKPSKSNEDVPNNNFLPNSNWTMKNTERNYDMRTNLGANVNSWGHKETNIIAEQNRAE</sequence>
<gene>
    <name evidence="2" type="ORF">MNOR_LOCUS25906</name>
</gene>
<feature type="non-terminal residue" evidence="2">
    <location>
        <position position="1"/>
    </location>
</feature>
<evidence type="ECO:0000313" key="2">
    <source>
        <dbReference type="EMBL" id="CAL4127678.1"/>
    </source>
</evidence>
<organism evidence="2 3">
    <name type="scientific">Meganyctiphanes norvegica</name>
    <name type="common">Northern krill</name>
    <name type="synonym">Thysanopoda norvegica</name>
    <dbReference type="NCBI Taxonomy" id="48144"/>
    <lineage>
        <taxon>Eukaryota</taxon>
        <taxon>Metazoa</taxon>
        <taxon>Ecdysozoa</taxon>
        <taxon>Arthropoda</taxon>
        <taxon>Crustacea</taxon>
        <taxon>Multicrustacea</taxon>
        <taxon>Malacostraca</taxon>
        <taxon>Eumalacostraca</taxon>
        <taxon>Eucarida</taxon>
        <taxon>Euphausiacea</taxon>
        <taxon>Euphausiidae</taxon>
        <taxon>Meganyctiphanes</taxon>
    </lineage>
</organism>
<evidence type="ECO:0008006" key="4">
    <source>
        <dbReference type="Google" id="ProtNLM"/>
    </source>
</evidence>
<feature type="region of interest" description="Disordered" evidence="1">
    <location>
        <begin position="69"/>
        <end position="89"/>
    </location>
</feature>
<reference evidence="2 3" key="1">
    <citation type="submission" date="2024-05" db="EMBL/GenBank/DDBJ databases">
        <authorList>
            <person name="Wallberg A."/>
        </authorList>
    </citation>
    <scope>NUCLEOTIDE SEQUENCE [LARGE SCALE GENOMIC DNA]</scope>
</reference>
<comment type="caution">
    <text evidence="2">The sequence shown here is derived from an EMBL/GenBank/DDBJ whole genome shotgun (WGS) entry which is preliminary data.</text>
</comment>
<evidence type="ECO:0000256" key="1">
    <source>
        <dbReference type="SAM" id="MobiDB-lite"/>
    </source>
</evidence>
<dbReference type="Gene3D" id="3.40.250.10">
    <property type="entry name" value="Rhodanese-like domain"/>
    <property type="match status" value="1"/>
</dbReference>
<dbReference type="EMBL" id="CAXKWB010025234">
    <property type="protein sequence ID" value="CAL4127678.1"/>
    <property type="molecule type" value="Genomic_DNA"/>
</dbReference>
<feature type="non-terminal residue" evidence="2">
    <location>
        <position position="377"/>
    </location>
</feature>
<dbReference type="SUPFAM" id="SSF52821">
    <property type="entry name" value="Rhodanese/Cell cycle control phosphatase"/>
    <property type="match status" value="1"/>
</dbReference>
<dbReference type="Proteomes" id="UP001497623">
    <property type="component" value="Unassembled WGS sequence"/>
</dbReference>
<name>A0AAV2RLN3_MEGNR</name>
<dbReference type="SUPFAM" id="SSF140856">
    <property type="entry name" value="USP8 N-terminal domain-like"/>
    <property type="match status" value="1"/>
</dbReference>
<accession>A0AAV2RLN3</accession>
<protein>
    <recommendedName>
        <fullName evidence="4">Rhodanese domain-containing protein</fullName>
    </recommendedName>
</protein>
<evidence type="ECO:0000313" key="3">
    <source>
        <dbReference type="Proteomes" id="UP001497623"/>
    </source>
</evidence>